<keyword evidence="2" id="KW-0472">Membrane</keyword>
<evidence type="ECO:0000313" key="4">
    <source>
        <dbReference type="Proteomes" id="UP001596157"/>
    </source>
</evidence>
<evidence type="ECO:0008006" key="5">
    <source>
        <dbReference type="Google" id="ProtNLM"/>
    </source>
</evidence>
<dbReference type="EMBL" id="JBHSKF010000012">
    <property type="protein sequence ID" value="MFC5289613.1"/>
    <property type="molecule type" value="Genomic_DNA"/>
</dbReference>
<keyword evidence="2" id="KW-0812">Transmembrane</keyword>
<feature type="transmembrane region" description="Helical" evidence="2">
    <location>
        <begin position="221"/>
        <end position="243"/>
    </location>
</feature>
<evidence type="ECO:0000256" key="1">
    <source>
        <dbReference type="SAM" id="MobiDB-lite"/>
    </source>
</evidence>
<dbReference type="RefSeq" id="WP_378249465.1">
    <property type="nucleotide sequence ID" value="NZ_JBHSKF010000012.1"/>
</dbReference>
<reference evidence="4" key="1">
    <citation type="journal article" date="2019" name="Int. J. Syst. Evol. Microbiol.">
        <title>The Global Catalogue of Microorganisms (GCM) 10K type strain sequencing project: providing services to taxonomists for standard genome sequencing and annotation.</title>
        <authorList>
            <consortium name="The Broad Institute Genomics Platform"/>
            <consortium name="The Broad Institute Genome Sequencing Center for Infectious Disease"/>
            <person name="Wu L."/>
            <person name="Ma J."/>
        </authorList>
    </citation>
    <scope>NUCLEOTIDE SEQUENCE [LARGE SCALE GENOMIC DNA]</scope>
    <source>
        <strain evidence="4">CCUG 59778</strain>
    </source>
</reference>
<evidence type="ECO:0000313" key="3">
    <source>
        <dbReference type="EMBL" id="MFC5289613.1"/>
    </source>
</evidence>
<accession>A0ABW0EQC0</accession>
<gene>
    <name evidence="3" type="ORF">ACFPM7_21385</name>
</gene>
<protein>
    <recommendedName>
        <fullName evidence="5">Hydrolytic protein</fullName>
    </recommendedName>
</protein>
<feature type="compositionally biased region" description="Low complexity" evidence="1">
    <location>
        <begin position="265"/>
        <end position="287"/>
    </location>
</feature>
<keyword evidence="2" id="KW-1133">Transmembrane helix</keyword>
<dbReference type="Proteomes" id="UP001596157">
    <property type="component" value="Unassembled WGS sequence"/>
</dbReference>
<feature type="region of interest" description="Disordered" evidence="1">
    <location>
        <begin position="249"/>
        <end position="317"/>
    </location>
</feature>
<feature type="compositionally biased region" description="Gly residues" evidence="1">
    <location>
        <begin position="288"/>
        <end position="314"/>
    </location>
</feature>
<keyword evidence="4" id="KW-1185">Reference proteome</keyword>
<proteinExistence type="predicted"/>
<evidence type="ECO:0000256" key="2">
    <source>
        <dbReference type="SAM" id="Phobius"/>
    </source>
</evidence>
<comment type="caution">
    <text evidence="3">The sequence shown here is derived from an EMBL/GenBank/DDBJ whole genome shotgun (WGS) entry which is preliminary data.</text>
</comment>
<name>A0ABW0EQC0_9PSEU</name>
<organism evidence="3 4">
    <name type="scientific">Actinokineospora guangxiensis</name>
    <dbReference type="NCBI Taxonomy" id="1490288"/>
    <lineage>
        <taxon>Bacteria</taxon>
        <taxon>Bacillati</taxon>
        <taxon>Actinomycetota</taxon>
        <taxon>Actinomycetes</taxon>
        <taxon>Pseudonocardiales</taxon>
        <taxon>Pseudonocardiaceae</taxon>
        <taxon>Actinokineospora</taxon>
    </lineage>
</organism>
<sequence length="430" mass="45511">MAVSATLRTTSVEVQAGGAARCHVLVRNNSAVVDQFVFAVRGDVRDWTEVKPARVNLMPHQEITVELTFSPPRSPEVLAGEHAFALQVSSREDPGGSVVQEGAVLVEPFTEVDAAIVPVTSSSRRRGRHTIAIDNKGNHPHGVEVTAADPDSKLTFKIRPHAPRLEPGTATFVRVLARPKRYFWKGQNRHLPFQVTVIVPSAAPIEVDGGLDQGPLIPQRFFWLFSILLAILLALVVIVTALLRQRPVSIAGPSPTFTPTPTPTPSTTRRATTTTPPTTTAPRTTPSGGTGGVTRRPGTGGTGGDGDGGDGGGQVNNTTFTIRAQAFPGVGGGPQLFAYVVPDGPRHRVTSVVLRNPSADVGEVRVRHGDRVIATVDLADVDRDGSDALVLGPDRSPLVAPGEQVILAVTCRNARDACTPFGTFTAALVR</sequence>